<reference evidence="3" key="1">
    <citation type="submission" date="2019-08" db="EMBL/GenBank/DDBJ databases">
        <authorList>
            <person name="Kucharzyk K."/>
            <person name="Murdoch R.W."/>
            <person name="Higgins S."/>
            <person name="Loffler F."/>
        </authorList>
    </citation>
    <scope>NUCLEOTIDE SEQUENCE</scope>
</reference>
<proteinExistence type="predicted"/>
<evidence type="ECO:0000256" key="1">
    <source>
        <dbReference type="SAM" id="MobiDB-lite"/>
    </source>
</evidence>
<organism evidence="3">
    <name type="scientific">bioreactor metagenome</name>
    <dbReference type="NCBI Taxonomy" id="1076179"/>
    <lineage>
        <taxon>unclassified sequences</taxon>
        <taxon>metagenomes</taxon>
        <taxon>ecological metagenomes</taxon>
    </lineage>
</organism>
<gene>
    <name evidence="3" type="ORF">SDC9_123254</name>
</gene>
<evidence type="ECO:0000313" key="3">
    <source>
        <dbReference type="EMBL" id="MPM76257.1"/>
    </source>
</evidence>
<dbReference type="AlphaFoldDB" id="A0A645CH27"/>
<comment type="caution">
    <text evidence="3">The sequence shown here is derived from an EMBL/GenBank/DDBJ whole genome shotgun (WGS) entry which is preliminary data.</text>
</comment>
<name>A0A645CH27_9ZZZZ</name>
<keyword evidence="2" id="KW-0472">Membrane</keyword>
<protein>
    <submittedName>
        <fullName evidence="3">Uncharacterized protein</fullName>
    </submittedName>
</protein>
<feature type="compositionally biased region" description="Basic and acidic residues" evidence="1">
    <location>
        <begin position="102"/>
        <end position="112"/>
    </location>
</feature>
<feature type="compositionally biased region" description="Basic and acidic residues" evidence="1">
    <location>
        <begin position="121"/>
        <end position="130"/>
    </location>
</feature>
<feature type="region of interest" description="Disordered" evidence="1">
    <location>
        <begin position="101"/>
        <end position="130"/>
    </location>
</feature>
<accession>A0A645CH27</accession>
<keyword evidence="2" id="KW-1133">Transmembrane helix</keyword>
<evidence type="ECO:0000256" key="2">
    <source>
        <dbReference type="SAM" id="Phobius"/>
    </source>
</evidence>
<keyword evidence="2" id="KW-0812">Transmembrane</keyword>
<sequence length="130" mass="13953">MMRFSKNLMLVLGSVAGIAFVALMVYNVVQINQLHAVAIANRSAGFANPRNWVMIAAALGLVAGLLLGMGIALPDKTFKARYAEARRLEAGLDAGADLRATTTDKHVADAREPQPGPTEQAPRERPEQTK</sequence>
<feature type="transmembrane region" description="Helical" evidence="2">
    <location>
        <begin position="52"/>
        <end position="73"/>
    </location>
</feature>
<dbReference type="EMBL" id="VSSQ01027163">
    <property type="protein sequence ID" value="MPM76257.1"/>
    <property type="molecule type" value="Genomic_DNA"/>
</dbReference>